<dbReference type="HOGENOM" id="CLU_3000082_0_0_1"/>
<keyword evidence="1" id="KW-0812">Transmembrane</keyword>
<accession>K4AN78</accession>
<keyword evidence="1" id="KW-1133">Transmembrane helix</keyword>
<name>K4AN78_SETIT</name>
<keyword evidence="3" id="KW-1185">Reference proteome</keyword>
<dbReference type="EMBL" id="AGNK02005285">
    <property type="status" value="NOT_ANNOTATED_CDS"/>
    <property type="molecule type" value="Genomic_DNA"/>
</dbReference>
<proteinExistence type="predicted"/>
<dbReference type="InParanoid" id="K4AN78"/>
<sequence length="57" mass="6333">MPNCIDCESSHHISINTGGACWSIMSVCACCDLCVSPIFFVSFSKKKEKKNVHGYYL</sequence>
<dbReference type="AlphaFoldDB" id="K4AN78"/>
<reference evidence="2" key="2">
    <citation type="submission" date="2018-08" db="UniProtKB">
        <authorList>
            <consortium name="EnsemblPlants"/>
        </authorList>
    </citation>
    <scope>IDENTIFICATION</scope>
    <source>
        <strain evidence="2">Yugu1</strain>
    </source>
</reference>
<feature type="transmembrane region" description="Helical" evidence="1">
    <location>
        <begin position="22"/>
        <end position="43"/>
    </location>
</feature>
<keyword evidence="1" id="KW-0472">Membrane</keyword>
<dbReference type="Proteomes" id="UP000004995">
    <property type="component" value="Unassembled WGS sequence"/>
</dbReference>
<dbReference type="EnsemblPlants" id="KQK86189">
    <property type="protein sequence ID" value="KQK86189"/>
    <property type="gene ID" value="SETIT_040375mg"/>
</dbReference>
<organism evidence="2 3">
    <name type="scientific">Setaria italica</name>
    <name type="common">Foxtail millet</name>
    <name type="synonym">Panicum italicum</name>
    <dbReference type="NCBI Taxonomy" id="4555"/>
    <lineage>
        <taxon>Eukaryota</taxon>
        <taxon>Viridiplantae</taxon>
        <taxon>Streptophyta</taxon>
        <taxon>Embryophyta</taxon>
        <taxon>Tracheophyta</taxon>
        <taxon>Spermatophyta</taxon>
        <taxon>Magnoliopsida</taxon>
        <taxon>Liliopsida</taxon>
        <taxon>Poales</taxon>
        <taxon>Poaceae</taxon>
        <taxon>PACMAD clade</taxon>
        <taxon>Panicoideae</taxon>
        <taxon>Panicodae</taxon>
        <taxon>Paniceae</taxon>
        <taxon>Cenchrinae</taxon>
        <taxon>Setaria</taxon>
    </lineage>
</organism>
<evidence type="ECO:0000313" key="3">
    <source>
        <dbReference type="Proteomes" id="UP000004995"/>
    </source>
</evidence>
<protein>
    <submittedName>
        <fullName evidence="2">Uncharacterized protein</fullName>
    </submittedName>
</protein>
<evidence type="ECO:0000256" key="1">
    <source>
        <dbReference type="SAM" id="Phobius"/>
    </source>
</evidence>
<evidence type="ECO:0000313" key="2">
    <source>
        <dbReference type="EnsemblPlants" id="KQK86189"/>
    </source>
</evidence>
<dbReference type="Gramene" id="KQK86189">
    <property type="protein sequence ID" value="KQK86189"/>
    <property type="gene ID" value="SETIT_040375mg"/>
</dbReference>
<reference evidence="3" key="1">
    <citation type="journal article" date="2012" name="Nat. Biotechnol.">
        <title>Reference genome sequence of the model plant Setaria.</title>
        <authorList>
            <person name="Bennetzen J.L."/>
            <person name="Schmutz J."/>
            <person name="Wang H."/>
            <person name="Percifield R."/>
            <person name="Hawkins J."/>
            <person name="Pontaroli A.C."/>
            <person name="Estep M."/>
            <person name="Feng L."/>
            <person name="Vaughn J.N."/>
            <person name="Grimwood J."/>
            <person name="Jenkins J."/>
            <person name="Barry K."/>
            <person name="Lindquist E."/>
            <person name="Hellsten U."/>
            <person name="Deshpande S."/>
            <person name="Wang X."/>
            <person name="Wu X."/>
            <person name="Mitros T."/>
            <person name="Triplett J."/>
            <person name="Yang X."/>
            <person name="Ye C.Y."/>
            <person name="Mauro-Herrera M."/>
            <person name="Wang L."/>
            <person name="Li P."/>
            <person name="Sharma M."/>
            <person name="Sharma R."/>
            <person name="Ronald P.C."/>
            <person name="Panaud O."/>
            <person name="Kellogg E.A."/>
            <person name="Brutnell T.P."/>
            <person name="Doust A.N."/>
            <person name="Tuskan G.A."/>
            <person name="Rokhsar D."/>
            <person name="Devos K.M."/>
        </authorList>
    </citation>
    <scope>NUCLEOTIDE SEQUENCE [LARGE SCALE GENOMIC DNA]</scope>
    <source>
        <strain evidence="3">cv. Yugu1</strain>
    </source>
</reference>